<evidence type="ECO:0000313" key="8">
    <source>
        <dbReference type="EMBL" id="GAA3762658.1"/>
    </source>
</evidence>
<reference evidence="9" key="1">
    <citation type="journal article" date="2019" name="Int. J. Syst. Evol. Microbiol.">
        <title>The Global Catalogue of Microorganisms (GCM) 10K type strain sequencing project: providing services to taxonomists for standard genome sequencing and annotation.</title>
        <authorList>
            <consortium name="The Broad Institute Genomics Platform"/>
            <consortium name="The Broad Institute Genome Sequencing Center for Infectious Disease"/>
            <person name="Wu L."/>
            <person name="Ma J."/>
        </authorList>
    </citation>
    <scope>NUCLEOTIDE SEQUENCE [LARGE SCALE GENOMIC DNA]</scope>
    <source>
        <strain evidence="9">JCM 30846</strain>
    </source>
</reference>
<evidence type="ECO:0000256" key="1">
    <source>
        <dbReference type="ARBA" id="ARBA00010641"/>
    </source>
</evidence>
<dbReference type="InterPro" id="IPR036388">
    <property type="entry name" value="WH-like_DNA-bd_sf"/>
</dbReference>
<accession>A0ABP7GEZ5</accession>
<evidence type="ECO:0000256" key="6">
    <source>
        <dbReference type="SAM" id="MobiDB-lite"/>
    </source>
</evidence>
<feature type="region of interest" description="Disordered" evidence="6">
    <location>
        <begin position="55"/>
        <end position="176"/>
    </location>
</feature>
<dbReference type="InterPro" id="IPR013325">
    <property type="entry name" value="RNA_pol_sigma_r2"/>
</dbReference>
<evidence type="ECO:0000313" key="9">
    <source>
        <dbReference type="Proteomes" id="UP001499884"/>
    </source>
</evidence>
<dbReference type="Pfam" id="PF01381">
    <property type="entry name" value="HTH_3"/>
    <property type="match status" value="1"/>
</dbReference>
<name>A0ABP7GEZ5_9ACTN</name>
<dbReference type="InterPro" id="IPR013324">
    <property type="entry name" value="RNA_pol_sigma_r3/r4-like"/>
</dbReference>
<gene>
    <name evidence="8" type="ORF">GCM10023082_65370</name>
</gene>
<feature type="compositionally biased region" description="Low complexity" evidence="6">
    <location>
        <begin position="108"/>
        <end position="173"/>
    </location>
</feature>
<feature type="domain" description="HTH cro/C1-type" evidence="7">
    <location>
        <begin position="1"/>
        <end position="25"/>
    </location>
</feature>
<dbReference type="PANTHER" id="PTHR43133">
    <property type="entry name" value="RNA POLYMERASE ECF-TYPE SIGMA FACTO"/>
    <property type="match status" value="1"/>
</dbReference>
<comment type="caution">
    <text evidence="8">The sequence shown here is derived from an EMBL/GenBank/DDBJ whole genome shotgun (WGS) entry which is preliminary data.</text>
</comment>
<evidence type="ECO:0000256" key="5">
    <source>
        <dbReference type="ARBA" id="ARBA00023163"/>
    </source>
</evidence>
<dbReference type="InterPro" id="IPR010982">
    <property type="entry name" value="Lambda_DNA-bd_dom_sf"/>
</dbReference>
<dbReference type="Gene3D" id="1.10.1740.10">
    <property type="match status" value="1"/>
</dbReference>
<dbReference type="SUPFAM" id="SSF88659">
    <property type="entry name" value="Sigma3 and sigma4 domains of RNA polymerase sigma factors"/>
    <property type="match status" value="1"/>
</dbReference>
<keyword evidence="5" id="KW-0804">Transcription</keyword>
<comment type="similarity">
    <text evidence="1">Belongs to the sigma-70 factor family. ECF subfamily.</text>
</comment>
<keyword evidence="2" id="KW-0805">Transcription regulation</keyword>
<dbReference type="InterPro" id="IPR001387">
    <property type="entry name" value="Cro/C1-type_HTH"/>
</dbReference>
<dbReference type="Gene3D" id="1.10.10.10">
    <property type="entry name" value="Winged helix-like DNA-binding domain superfamily/Winged helix DNA-binding domain"/>
    <property type="match status" value="1"/>
</dbReference>
<dbReference type="InterPro" id="IPR039425">
    <property type="entry name" value="RNA_pol_sigma-70-like"/>
</dbReference>
<proteinExistence type="inferred from homology"/>
<dbReference type="Gene3D" id="1.10.260.40">
    <property type="entry name" value="lambda repressor-like DNA-binding domains"/>
    <property type="match status" value="1"/>
</dbReference>
<protein>
    <recommendedName>
        <fullName evidence="7">HTH cro/C1-type domain-containing protein</fullName>
    </recommendedName>
</protein>
<dbReference type="Proteomes" id="UP001499884">
    <property type="component" value="Unassembled WGS sequence"/>
</dbReference>
<sequence length="465" mass="48014">MKQLASAVGVTRSTVRGWETGRTEPRGRRGEQYLTLLARYALEVAADEAAEDAAEEAGRAAADRGAAARQTARLESVRRKRAVTPPGGTASGDGASGDGAGVSGSGAGASDDGAAASDDGAAERASGAAEGASGTAHGAADGASRAADGAAGTASDAADGTAGTAEAAGRPPAGAGGRRIVVLTRPLPCGASALHRTPEQAFDALYAFVAPGLVRQAYLLTGHRGLAREAVERAFQLAWQRWPEVARDRDPAGWVRAAAHEYALSPWHGFRLVSGVRAARPGRRADSAPQGRALREALLALPRTYRRALLLYDGLGLDLPDTAAEAEASTPATAGRLLHAREAVAARLPELADPGLLHERLDGLLGSVPVPAPRPARAVRRGGERRARMWTHAAIVLTVLVASTTTFTVLTAPRAYEPTEAPPERVTGVPVPGGPERLTPQDVRLRNALRAVPLNGPERLLPRAG</sequence>
<evidence type="ECO:0000256" key="4">
    <source>
        <dbReference type="ARBA" id="ARBA00023125"/>
    </source>
</evidence>
<keyword evidence="3" id="KW-0731">Sigma factor</keyword>
<evidence type="ECO:0000256" key="2">
    <source>
        <dbReference type="ARBA" id="ARBA00023015"/>
    </source>
</evidence>
<dbReference type="SUPFAM" id="SSF88946">
    <property type="entry name" value="Sigma2 domain of RNA polymerase sigma factors"/>
    <property type="match status" value="1"/>
</dbReference>
<dbReference type="PANTHER" id="PTHR43133:SF8">
    <property type="entry name" value="RNA POLYMERASE SIGMA FACTOR HI_1459-RELATED"/>
    <property type="match status" value="1"/>
</dbReference>
<dbReference type="CDD" id="cd00093">
    <property type="entry name" value="HTH_XRE"/>
    <property type="match status" value="1"/>
</dbReference>
<feature type="region of interest" description="Disordered" evidence="6">
    <location>
        <begin position="418"/>
        <end position="441"/>
    </location>
</feature>
<keyword evidence="9" id="KW-1185">Reference proteome</keyword>
<evidence type="ECO:0000259" key="7">
    <source>
        <dbReference type="PROSITE" id="PS50943"/>
    </source>
</evidence>
<evidence type="ECO:0000256" key="3">
    <source>
        <dbReference type="ARBA" id="ARBA00023082"/>
    </source>
</evidence>
<feature type="compositionally biased region" description="Gly residues" evidence="6">
    <location>
        <begin position="89"/>
        <end position="107"/>
    </location>
</feature>
<dbReference type="PROSITE" id="PS50943">
    <property type="entry name" value="HTH_CROC1"/>
    <property type="match status" value="1"/>
</dbReference>
<dbReference type="EMBL" id="BAABEP010000102">
    <property type="protein sequence ID" value="GAA3762658.1"/>
    <property type="molecule type" value="Genomic_DNA"/>
</dbReference>
<keyword evidence="4" id="KW-0238">DNA-binding</keyword>
<organism evidence="8 9">
    <name type="scientific">Streptomyces tremellae</name>
    <dbReference type="NCBI Taxonomy" id="1124239"/>
    <lineage>
        <taxon>Bacteria</taxon>
        <taxon>Bacillati</taxon>
        <taxon>Actinomycetota</taxon>
        <taxon>Actinomycetes</taxon>
        <taxon>Kitasatosporales</taxon>
        <taxon>Streptomycetaceae</taxon>
        <taxon>Streptomyces</taxon>
    </lineage>
</organism>